<dbReference type="InParanoid" id="A0A067MI24"/>
<evidence type="ECO:0000313" key="3">
    <source>
        <dbReference type="Proteomes" id="UP000027195"/>
    </source>
</evidence>
<accession>A0A067MI24</accession>
<dbReference type="OrthoDB" id="3265815at2759"/>
<proteinExistence type="predicted"/>
<sequence length="214" mass="23546">MLDLPLQSAVLNILLHLVYSVPCDRYNPSLDTISAVFPALKVYGYSAQSMIPPHPDFSQVMIFHAPGDPLRVYALAASASLEALAVAASHFTLVTSLSSVTDALAAQMGPHYLRRLFFLHLGRVEALKLHLMSPPDMHESTPDCDFTEQKKLTRAWALATAYLAWDGRPDASPASLSASLTPLVEHLQCRPCRDLLQGRILTLIQNWSLVKTTI</sequence>
<organism evidence="2 3">
    <name type="scientific">Botryobasidium botryosum (strain FD-172 SS1)</name>
    <dbReference type="NCBI Taxonomy" id="930990"/>
    <lineage>
        <taxon>Eukaryota</taxon>
        <taxon>Fungi</taxon>
        <taxon>Dikarya</taxon>
        <taxon>Basidiomycota</taxon>
        <taxon>Agaricomycotina</taxon>
        <taxon>Agaricomycetes</taxon>
        <taxon>Cantharellales</taxon>
        <taxon>Botryobasidiaceae</taxon>
        <taxon>Botryobasidium</taxon>
    </lineage>
</organism>
<keyword evidence="3" id="KW-1185">Reference proteome</keyword>
<protein>
    <submittedName>
        <fullName evidence="2">Uncharacterized protein</fullName>
    </submittedName>
</protein>
<feature type="chain" id="PRO_5001644707" evidence="1">
    <location>
        <begin position="21"/>
        <end position="214"/>
    </location>
</feature>
<keyword evidence="1" id="KW-0732">Signal</keyword>
<evidence type="ECO:0000256" key="1">
    <source>
        <dbReference type="SAM" id="SignalP"/>
    </source>
</evidence>
<dbReference type="EMBL" id="KL198032">
    <property type="protein sequence ID" value="KDQ15413.1"/>
    <property type="molecule type" value="Genomic_DNA"/>
</dbReference>
<dbReference type="STRING" id="930990.A0A067MI24"/>
<name>A0A067MI24_BOTB1</name>
<dbReference type="HOGENOM" id="CLU_051530_3_0_1"/>
<gene>
    <name evidence="2" type="ORF">BOTBODRAFT_31738</name>
</gene>
<reference evidence="3" key="1">
    <citation type="journal article" date="2014" name="Proc. Natl. Acad. Sci. U.S.A.">
        <title>Extensive sampling of basidiomycete genomes demonstrates inadequacy of the white-rot/brown-rot paradigm for wood decay fungi.</title>
        <authorList>
            <person name="Riley R."/>
            <person name="Salamov A.A."/>
            <person name="Brown D.W."/>
            <person name="Nagy L.G."/>
            <person name="Floudas D."/>
            <person name="Held B.W."/>
            <person name="Levasseur A."/>
            <person name="Lombard V."/>
            <person name="Morin E."/>
            <person name="Otillar R."/>
            <person name="Lindquist E.A."/>
            <person name="Sun H."/>
            <person name="LaButti K.M."/>
            <person name="Schmutz J."/>
            <person name="Jabbour D."/>
            <person name="Luo H."/>
            <person name="Baker S.E."/>
            <person name="Pisabarro A.G."/>
            <person name="Walton J.D."/>
            <person name="Blanchette R.A."/>
            <person name="Henrissat B."/>
            <person name="Martin F."/>
            <person name="Cullen D."/>
            <person name="Hibbett D.S."/>
            <person name="Grigoriev I.V."/>
        </authorList>
    </citation>
    <scope>NUCLEOTIDE SEQUENCE [LARGE SCALE GENOMIC DNA]</scope>
    <source>
        <strain evidence="3">FD-172 SS1</strain>
    </source>
</reference>
<feature type="signal peptide" evidence="1">
    <location>
        <begin position="1"/>
        <end position="20"/>
    </location>
</feature>
<evidence type="ECO:0000313" key="2">
    <source>
        <dbReference type="EMBL" id="KDQ15413.1"/>
    </source>
</evidence>
<dbReference type="AlphaFoldDB" id="A0A067MI24"/>
<dbReference type="Proteomes" id="UP000027195">
    <property type="component" value="Unassembled WGS sequence"/>
</dbReference>